<protein>
    <submittedName>
        <fullName evidence="1">Uncharacterized protein</fullName>
    </submittedName>
</protein>
<evidence type="ECO:0000313" key="1">
    <source>
        <dbReference type="EMBL" id="RMU64025.1"/>
    </source>
</evidence>
<dbReference type="Proteomes" id="UP000280395">
    <property type="component" value="Unassembled WGS sequence"/>
</dbReference>
<accession>A0A3M5W353</accession>
<organism evidence="1 2">
    <name type="scientific">Pseudomonas syringae pv. avii</name>
    <dbReference type="NCBI Taxonomy" id="663959"/>
    <lineage>
        <taxon>Bacteria</taxon>
        <taxon>Pseudomonadati</taxon>
        <taxon>Pseudomonadota</taxon>
        <taxon>Gammaproteobacteria</taxon>
        <taxon>Pseudomonadales</taxon>
        <taxon>Pseudomonadaceae</taxon>
        <taxon>Pseudomonas</taxon>
        <taxon>Pseudomonas syringae</taxon>
    </lineage>
</organism>
<reference evidence="1 2" key="1">
    <citation type="submission" date="2018-08" db="EMBL/GenBank/DDBJ databases">
        <title>Recombination of ecologically and evolutionarily significant loci maintains genetic cohesion in the Pseudomonas syringae species complex.</title>
        <authorList>
            <person name="Dillon M."/>
            <person name="Thakur S."/>
            <person name="Almeida R.N.D."/>
            <person name="Weir B.S."/>
            <person name="Guttman D.S."/>
        </authorList>
    </citation>
    <scope>NUCLEOTIDE SEQUENCE [LARGE SCALE GENOMIC DNA]</scope>
    <source>
        <strain evidence="1 2">ICMP 14479</strain>
    </source>
</reference>
<dbReference type="AlphaFoldDB" id="A0A3M5W353"/>
<gene>
    <name evidence="1" type="ORF">ALP29_100485</name>
</gene>
<evidence type="ECO:0000313" key="2">
    <source>
        <dbReference type="Proteomes" id="UP000280395"/>
    </source>
</evidence>
<dbReference type="EMBL" id="RBUA01000239">
    <property type="protein sequence ID" value="RMU64025.1"/>
    <property type="molecule type" value="Genomic_DNA"/>
</dbReference>
<comment type="caution">
    <text evidence="1">The sequence shown here is derived from an EMBL/GenBank/DDBJ whole genome shotgun (WGS) entry which is preliminary data.</text>
</comment>
<name>A0A3M5W353_PSESX</name>
<proteinExistence type="predicted"/>
<sequence length="124" mass="14326">MDRQHDGLVRLIGRGFEPLGLQTLEPKAEAVALPIKYFHPVTVAIQKNKKHGVEHGDFDIQLDQRSKAIDGFSEIHRLGVEVHFFDFCVGSHHEVLAPEKNWEHSIKLQLPAWNVGFMRRLRWI</sequence>